<keyword evidence="1 2" id="KW-0732">Signal</keyword>
<organism evidence="3 5">
    <name type="scientific">Streptomyces zaomyceticus</name>
    <dbReference type="NCBI Taxonomy" id="68286"/>
    <lineage>
        <taxon>Bacteria</taxon>
        <taxon>Bacillati</taxon>
        <taxon>Actinomycetota</taxon>
        <taxon>Actinomycetes</taxon>
        <taxon>Kitasatosporales</taxon>
        <taxon>Streptomycetaceae</taxon>
        <taxon>Streptomyces</taxon>
    </lineage>
</organism>
<reference evidence="3 5" key="1">
    <citation type="submission" date="2022-10" db="EMBL/GenBank/DDBJ databases">
        <title>The complete genomes of actinobacterial strains from the NBC collection.</title>
        <authorList>
            <person name="Joergensen T.S."/>
            <person name="Alvarez Arevalo M."/>
            <person name="Sterndorff E.B."/>
            <person name="Faurdal D."/>
            <person name="Vuksanovic O."/>
            <person name="Mourched A.-S."/>
            <person name="Charusanti P."/>
            <person name="Shaw S."/>
            <person name="Blin K."/>
            <person name="Weber T."/>
        </authorList>
    </citation>
    <scope>NUCLEOTIDE SEQUENCE [LARGE SCALE GENOMIC DNA]</scope>
    <source>
        <strain evidence="3 5">NBC_00123</strain>
    </source>
</reference>
<evidence type="ECO:0000313" key="3">
    <source>
        <dbReference type="EMBL" id="WTR67787.1"/>
    </source>
</evidence>
<dbReference type="PANTHER" id="PTHR44103:SF1">
    <property type="entry name" value="PROPROTEIN CONVERTASE P"/>
    <property type="match status" value="1"/>
</dbReference>
<sequence>MAAFVVLAVTAGTALTVTPALATSPTPIADSAPVVSPRVSQDAVAPITVPADSVIVSAGSTGMLTRTGPSNGTAYRWTRYADGATTDLPVRSYRGSPGTDIVVTQAGAVFTLTDMGGAAEPVVINTSAFNTQATPYKLQQVIGTTLVMTATADGTRQHHLVSLEEGEVVDRKVAVPQGNATLLDYPAGPGTLAVVHHAPDSSRSLSVVDPATGALTETYALKPTTDIESLTLTPTHVAWVENPYSENSRLVLTPRGTNQALAVPLDYTGNTDGTVLRTIGGWVAYTKPGGGSATYPNPLHRLTVHSVETGESFSLLDHATSVVPDAEGNLLAVGGTAAHGEGLYRITADRATGKPVATLLRTAARPTALTVVKETLPPAGTFDFDRAGGKLKAGWTLSRFNAKVSLQLKHTVSGRTVKIASGTPREGVTDFPLVWDGRYHDGLAAYNGAYTWTMTATPANGIGPAIERKGTFTLTRAPRPHDFDDNGSPDVLARDVSGHVTSYDVRQVWGLDRYEEPYEIQVGGGWNVYDRILAAGNVGGTRNGDLIARDKAGVLWLHEGKGSFKAPFAPRTRIGGGWGIYNQIAAGSDVTGDGRNDLLATDKGGVLWLYPGTGDARAPFAGRKRIGGGWGVYNQLTATGNLAGGTVGDLVARDRDGVLWLYLGNGDGTFAARTKIGGGWGSFKNLIGIGDVDGDGRNDLLAQGQDRDTYDTVLHFYRGTGQWKTPFTPATTDDVEQRAGIGDLF</sequence>
<evidence type="ECO:0000256" key="2">
    <source>
        <dbReference type="SAM" id="SignalP"/>
    </source>
</evidence>
<dbReference type="PANTHER" id="PTHR44103">
    <property type="entry name" value="PROPROTEIN CONVERTASE P"/>
    <property type="match status" value="1"/>
</dbReference>
<gene>
    <name evidence="3" type="ORF">OG814_00065</name>
    <name evidence="4" type="ORF">OG814_41265</name>
</gene>
<protein>
    <submittedName>
        <fullName evidence="3">VCBS repeat-containing protein</fullName>
    </submittedName>
</protein>
<dbReference type="Pfam" id="PF13517">
    <property type="entry name" value="FG-GAP_3"/>
    <property type="match status" value="1"/>
</dbReference>
<feature type="signal peptide" evidence="2">
    <location>
        <begin position="1"/>
        <end position="22"/>
    </location>
</feature>
<dbReference type="SUPFAM" id="SSF63829">
    <property type="entry name" value="Calcium-dependent phosphotriesterase"/>
    <property type="match status" value="1"/>
</dbReference>
<dbReference type="EMBL" id="CP108188">
    <property type="protein sequence ID" value="WTR67787.1"/>
    <property type="molecule type" value="Genomic_DNA"/>
</dbReference>
<dbReference type="RefSeq" id="WP_398171247.1">
    <property type="nucleotide sequence ID" value="NZ_CP108188.1"/>
</dbReference>
<dbReference type="SUPFAM" id="SSF69318">
    <property type="entry name" value="Integrin alpha N-terminal domain"/>
    <property type="match status" value="1"/>
</dbReference>
<dbReference type="InterPro" id="IPR013517">
    <property type="entry name" value="FG-GAP"/>
</dbReference>
<dbReference type="InterPro" id="IPR028994">
    <property type="entry name" value="Integrin_alpha_N"/>
</dbReference>
<evidence type="ECO:0000313" key="4">
    <source>
        <dbReference type="EMBL" id="WTR75231.1"/>
    </source>
</evidence>
<feature type="chain" id="PRO_5045034432" evidence="2">
    <location>
        <begin position="23"/>
        <end position="745"/>
    </location>
</feature>
<accession>A0ABZ1L0T7</accession>
<proteinExistence type="predicted"/>
<name>A0ABZ1L0T7_9ACTN</name>
<dbReference type="Gene3D" id="2.115.10.10">
    <property type="entry name" value="Tachylectin 2"/>
    <property type="match status" value="1"/>
</dbReference>
<evidence type="ECO:0000256" key="1">
    <source>
        <dbReference type="ARBA" id="ARBA00022729"/>
    </source>
</evidence>
<evidence type="ECO:0000313" key="5">
    <source>
        <dbReference type="Proteomes" id="UP001622594"/>
    </source>
</evidence>
<keyword evidence="5" id="KW-1185">Reference proteome</keyword>
<dbReference type="Proteomes" id="UP001622594">
    <property type="component" value="Chromosome"/>
</dbReference>
<dbReference type="EMBL" id="CP108188">
    <property type="protein sequence ID" value="WTR75231.1"/>
    <property type="molecule type" value="Genomic_DNA"/>
</dbReference>